<sequence length="55" mass="5892">MAGGPKEGQERSGLPAASGNRYTGEPPTQTMPASWSVLFRFLPEERLNVLTSPSS</sequence>
<protein>
    <recommendedName>
        <fullName evidence="4">Transposase</fullName>
    </recommendedName>
</protein>
<evidence type="ECO:0008006" key="4">
    <source>
        <dbReference type="Google" id="ProtNLM"/>
    </source>
</evidence>
<proteinExistence type="predicted"/>
<comment type="caution">
    <text evidence="2">The sequence shown here is derived from an EMBL/GenBank/DDBJ whole genome shotgun (WGS) entry which is preliminary data.</text>
</comment>
<evidence type="ECO:0000313" key="2">
    <source>
        <dbReference type="EMBL" id="GAD27498.1"/>
    </source>
</evidence>
<name>A0ABQ0J125_GLUTH</name>
<dbReference type="EMBL" id="BASM01000029">
    <property type="protein sequence ID" value="GAD27498.1"/>
    <property type="molecule type" value="Genomic_DNA"/>
</dbReference>
<keyword evidence="3" id="KW-1185">Reference proteome</keyword>
<organism evidence="2 3">
    <name type="scientific">Gluconobacter thailandicus NBRC 3257</name>
    <dbReference type="NCBI Taxonomy" id="1381097"/>
    <lineage>
        <taxon>Bacteria</taxon>
        <taxon>Pseudomonadati</taxon>
        <taxon>Pseudomonadota</taxon>
        <taxon>Alphaproteobacteria</taxon>
        <taxon>Acetobacterales</taxon>
        <taxon>Acetobacteraceae</taxon>
        <taxon>Gluconobacter</taxon>
    </lineage>
</organism>
<evidence type="ECO:0000313" key="3">
    <source>
        <dbReference type="Proteomes" id="UP000018209"/>
    </source>
</evidence>
<reference evidence="2 3" key="1">
    <citation type="submission" date="2013-08" db="EMBL/GenBank/DDBJ databases">
        <title>Gluconobacter thailandicus NBRC 3257 whole genome sequence.</title>
        <authorList>
            <person name="Matsutani M."/>
            <person name="Yakushi T."/>
            <person name="Matsushita K."/>
        </authorList>
    </citation>
    <scope>NUCLEOTIDE SEQUENCE [LARGE SCALE GENOMIC DNA]</scope>
    <source>
        <strain evidence="2 3">NBRC 3257</strain>
    </source>
</reference>
<gene>
    <name evidence="2" type="ORF">NBRC3257_2497</name>
</gene>
<dbReference type="Proteomes" id="UP000018209">
    <property type="component" value="Unassembled WGS sequence"/>
</dbReference>
<feature type="region of interest" description="Disordered" evidence="1">
    <location>
        <begin position="1"/>
        <end position="30"/>
    </location>
</feature>
<evidence type="ECO:0000256" key="1">
    <source>
        <dbReference type="SAM" id="MobiDB-lite"/>
    </source>
</evidence>
<accession>A0ABQ0J125</accession>